<dbReference type="InterPro" id="IPR005025">
    <property type="entry name" value="FMN_Rdtase-like_dom"/>
</dbReference>
<organism evidence="5 6">
    <name type="scientific">Arthrobacter ginkgonis</name>
    <dbReference type="NCBI Taxonomy" id="1630594"/>
    <lineage>
        <taxon>Bacteria</taxon>
        <taxon>Bacillati</taxon>
        <taxon>Actinomycetota</taxon>
        <taxon>Actinomycetes</taxon>
        <taxon>Micrococcales</taxon>
        <taxon>Micrococcaceae</taxon>
        <taxon>Arthrobacter</taxon>
    </lineage>
</organism>
<dbReference type="Proteomes" id="UP001500752">
    <property type="component" value="Unassembled WGS sequence"/>
</dbReference>
<evidence type="ECO:0000256" key="1">
    <source>
        <dbReference type="ARBA" id="ARBA00022630"/>
    </source>
</evidence>
<dbReference type="PANTHER" id="PTHR43408:SF1">
    <property type="entry name" value="FMN REDUCTASE (NADPH)"/>
    <property type="match status" value="1"/>
</dbReference>
<accession>A0ABP7D5M1</accession>
<keyword evidence="2" id="KW-0288">FMN</keyword>
<evidence type="ECO:0000259" key="4">
    <source>
        <dbReference type="Pfam" id="PF03358"/>
    </source>
</evidence>
<dbReference type="RefSeq" id="WP_345153568.1">
    <property type="nucleotide sequence ID" value="NZ_BAABEO010000026.1"/>
</dbReference>
<name>A0ABP7D5M1_9MICC</name>
<protein>
    <submittedName>
        <fullName evidence="5">NAD(P)H-dependent oxidoreductase</fullName>
    </submittedName>
</protein>
<dbReference type="InterPro" id="IPR029039">
    <property type="entry name" value="Flavoprotein-like_sf"/>
</dbReference>
<keyword evidence="1" id="KW-0285">Flavoprotein</keyword>
<keyword evidence="3" id="KW-0560">Oxidoreductase</keyword>
<proteinExistence type="predicted"/>
<evidence type="ECO:0000313" key="6">
    <source>
        <dbReference type="Proteomes" id="UP001500752"/>
    </source>
</evidence>
<reference evidence="6" key="1">
    <citation type="journal article" date="2019" name="Int. J. Syst. Evol. Microbiol.">
        <title>The Global Catalogue of Microorganisms (GCM) 10K type strain sequencing project: providing services to taxonomists for standard genome sequencing and annotation.</title>
        <authorList>
            <consortium name="The Broad Institute Genomics Platform"/>
            <consortium name="The Broad Institute Genome Sequencing Center for Infectious Disease"/>
            <person name="Wu L."/>
            <person name="Ma J."/>
        </authorList>
    </citation>
    <scope>NUCLEOTIDE SEQUENCE [LARGE SCALE GENOMIC DNA]</scope>
    <source>
        <strain evidence="6">JCM 30742</strain>
    </source>
</reference>
<evidence type="ECO:0000256" key="2">
    <source>
        <dbReference type="ARBA" id="ARBA00022643"/>
    </source>
</evidence>
<dbReference type="Gene3D" id="3.40.50.360">
    <property type="match status" value="1"/>
</dbReference>
<feature type="domain" description="NADPH-dependent FMN reductase-like" evidence="4">
    <location>
        <begin position="4"/>
        <end position="141"/>
    </location>
</feature>
<dbReference type="EMBL" id="BAABEO010000026">
    <property type="protein sequence ID" value="GAA3698667.1"/>
    <property type="molecule type" value="Genomic_DNA"/>
</dbReference>
<dbReference type="InterPro" id="IPR051814">
    <property type="entry name" value="NAD(P)H-dep_FMN_reductase"/>
</dbReference>
<sequence length="180" mass="18998">MALKATIVVGNPKPKSRTLKVAETLIEKLLAPGSYELEIIDLADHAAEIFAWPSEKMAALNNRVAESDLAVFASPTYKASYTGLLKAFLDRYPMNGLTGVTAIPVHTGGDLTHAMGPTVNLAPLLVELGAVVPGRGFYFVADQMDRLDEAVAQAAAEYTANLTRLAQVATATASLSTPVA</sequence>
<gene>
    <name evidence="5" type="ORF">GCM10023081_39450</name>
</gene>
<dbReference type="SUPFAM" id="SSF52218">
    <property type="entry name" value="Flavoproteins"/>
    <property type="match status" value="1"/>
</dbReference>
<keyword evidence="6" id="KW-1185">Reference proteome</keyword>
<evidence type="ECO:0000256" key="3">
    <source>
        <dbReference type="ARBA" id="ARBA00023002"/>
    </source>
</evidence>
<dbReference type="PANTHER" id="PTHR43408">
    <property type="entry name" value="FMN REDUCTASE (NADPH)"/>
    <property type="match status" value="1"/>
</dbReference>
<evidence type="ECO:0000313" key="5">
    <source>
        <dbReference type="EMBL" id="GAA3698667.1"/>
    </source>
</evidence>
<comment type="caution">
    <text evidence="5">The sequence shown here is derived from an EMBL/GenBank/DDBJ whole genome shotgun (WGS) entry which is preliminary data.</text>
</comment>
<dbReference type="Pfam" id="PF03358">
    <property type="entry name" value="FMN_red"/>
    <property type="match status" value="1"/>
</dbReference>